<gene>
    <name evidence="3" type="ORF">GCM10010995_08860</name>
</gene>
<dbReference type="SUPFAM" id="SSF88723">
    <property type="entry name" value="PIN domain-like"/>
    <property type="match status" value="1"/>
</dbReference>
<dbReference type="AlphaFoldDB" id="A0A8J2Z3U0"/>
<accession>A0A8J2Z3U0</accession>
<proteinExistence type="predicted"/>
<organism evidence="3 4">
    <name type="scientific">Cysteiniphilum litorale</name>
    <dbReference type="NCBI Taxonomy" id="2056700"/>
    <lineage>
        <taxon>Bacteria</taxon>
        <taxon>Pseudomonadati</taxon>
        <taxon>Pseudomonadota</taxon>
        <taxon>Gammaproteobacteria</taxon>
        <taxon>Thiotrichales</taxon>
        <taxon>Fastidiosibacteraceae</taxon>
        <taxon>Cysteiniphilum</taxon>
    </lineage>
</organism>
<sequence>MTFRYLNSTLVLNKIFENINLKLIADTSVIIAVITSEHTKSQLLELTSGYELYAPASIHWEIGNAISAMYKRKSIGNRDGCFILSEYSKIPISTVGINIAEALRIAYNFNMYAYDAYMLQCAIEQKAELITLDKKLVEISKKMNIKTIEVN</sequence>
<reference evidence="3" key="2">
    <citation type="submission" date="2020-09" db="EMBL/GenBank/DDBJ databases">
        <authorList>
            <person name="Sun Q."/>
            <person name="Zhou Y."/>
        </authorList>
    </citation>
    <scope>NUCLEOTIDE SEQUENCE</scope>
    <source>
        <strain evidence="3">CGMCC 1.15758</strain>
    </source>
</reference>
<name>A0A8J2Z3U0_9GAMM</name>
<keyword evidence="4" id="KW-1185">Reference proteome</keyword>
<evidence type="ECO:0000313" key="4">
    <source>
        <dbReference type="Proteomes" id="UP000636949"/>
    </source>
</evidence>
<dbReference type="InterPro" id="IPR002716">
    <property type="entry name" value="PIN_dom"/>
</dbReference>
<evidence type="ECO:0000259" key="2">
    <source>
        <dbReference type="Pfam" id="PF01850"/>
    </source>
</evidence>
<dbReference type="InterPro" id="IPR029060">
    <property type="entry name" value="PIN-like_dom_sf"/>
</dbReference>
<feature type="domain" description="PIN" evidence="2">
    <location>
        <begin position="25"/>
        <end position="141"/>
    </location>
</feature>
<dbReference type="Gene3D" id="3.40.50.1010">
    <property type="entry name" value="5'-nuclease"/>
    <property type="match status" value="1"/>
</dbReference>
<reference evidence="3" key="1">
    <citation type="journal article" date="2014" name="Int. J. Syst. Evol. Microbiol.">
        <title>Complete genome sequence of Corynebacterium casei LMG S-19264T (=DSM 44701T), isolated from a smear-ripened cheese.</title>
        <authorList>
            <consortium name="US DOE Joint Genome Institute (JGI-PGF)"/>
            <person name="Walter F."/>
            <person name="Albersmeier A."/>
            <person name="Kalinowski J."/>
            <person name="Ruckert C."/>
        </authorList>
    </citation>
    <scope>NUCLEOTIDE SEQUENCE</scope>
    <source>
        <strain evidence="3">CGMCC 1.15758</strain>
    </source>
</reference>
<keyword evidence="1" id="KW-0460">Magnesium</keyword>
<dbReference type="PANTHER" id="PTHR35901">
    <property type="entry name" value="RIBONUCLEASE VAPC3"/>
    <property type="match status" value="1"/>
</dbReference>
<evidence type="ECO:0000256" key="1">
    <source>
        <dbReference type="ARBA" id="ARBA00022842"/>
    </source>
</evidence>
<dbReference type="CDD" id="cd09873">
    <property type="entry name" value="PIN_Pae0151-like"/>
    <property type="match status" value="1"/>
</dbReference>
<dbReference type="Proteomes" id="UP000636949">
    <property type="component" value="Unassembled WGS sequence"/>
</dbReference>
<dbReference type="PANTHER" id="PTHR35901:SF1">
    <property type="entry name" value="EXONUCLEASE VAPC9"/>
    <property type="match status" value="1"/>
</dbReference>
<comment type="caution">
    <text evidence="3">The sequence shown here is derived from an EMBL/GenBank/DDBJ whole genome shotgun (WGS) entry which is preliminary data.</text>
</comment>
<dbReference type="InterPro" id="IPR051619">
    <property type="entry name" value="TypeII_TA_RNase_PINc/VapC"/>
</dbReference>
<dbReference type="InterPro" id="IPR044153">
    <property type="entry name" value="PIN_Pae0151-like"/>
</dbReference>
<dbReference type="EMBL" id="BMJS01000006">
    <property type="protein sequence ID" value="GGF93837.1"/>
    <property type="molecule type" value="Genomic_DNA"/>
</dbReference>
<evidence type="ECO:0000313" key="3">
    <source>
        <dbReference type="EMBL" id="GGF93837.1"/>
    </source>
</evidence>
<protein>
    <submittedName>
        <fullName evidence="3">Twitching motility protein PilT</fullName>
    </submittedName>
</protein>
<dbReference type="Pfam" id="PF01850">
    <property type="entry name" value="PIN"/>
    <property type="match status" value="1"/>
</dbReference>